<keyword evidence="3" id="KW-0560">Oxidoreductase</keyword>
<evidence type="ECO:0000259" key="2">
    <source>
        <dbReference type="Pfam" id="PF19304"/>
    </source>
</evidence>
<dbReference type="EC" id="1.1.1.95" evidence="3"/>
<name>A0ABN0RAF5_MYCUL</name>
<evidence type="ECO:0000256" key="1">
    <source>
        <dbReference type="SAM" id="MobiDB-lite"/>
    </source>
</evidence>
<dbReference type="InterPro" id="IPR029009">
    <property type="entry name" value="ASB_dom_sf"/>
</dbReference>
<evidence type="ECO:0000313" key="4">
    <source>
        <dbReference type="Proteomes" id="UP000020681"/>
    </source>
</evidence>
<protein>
    <submittedName>
        <fullName evidence="3">D-3-phosphoglycerate dehydrogenase domain protein</fullName>
        <ecNumber evidence="3">1.1.1.95</ecNumber>
    </submittedName>
</protein>
<dbReference type="Proteomes" id="UP000020681">
    <property type="component" value="Unassembled WGS sequence"/>
</dbReference>
<dbReference type="GO" id="GO:0004617">
    <property type="term" value="F:phosphoglycerate dehydrogenase activity"/>
    <property type="evidence" value="ECO:0007669"/>
    <property type="project" value="UniProtKB-EC"/>
</dbReference>
<dbReference type="InterPro" id="IPR045626">
    <property type="entry name" value="PGDH_ASB_dom"/>
</dbReference>
<feature type="compositionally biased region" description="Low complexity" evidence="1">
    <location>
        <begin position="79"/>
        <end position="96"/>
    </location>
</feature>
<keyword evidence="4" id="KW-1185">Reference proteome</keyword>
<dbReference type="Gene3D" id="3.30.1330.90">
    <property type="entry name" value="D-3-phosphoglycerate dehydrogenase, domain 3"/>
    <property type="match status" value="1"/>
</dbReference>
<evidence type="ECO:0000313" key="3">
    <source>
        <dbReference type="EMBL" id="EUA94143.1"/>
    </source>
</evidence>
<dbReference type="SUPFAM" id="SSF143548">
    <property type="entry name" value="Serine metabolism enzymes domain"/>
    <property type="match status" value="1"/>
</dbReference>
<sequence length="155" mass="16058">MAPWLDLACKLGVLAAALSDEPPVSLSVQAGGELASEDVEVLKLSALRGLFSAVVEGPVTFVNAPALAAERGVSVEISKASESPTTAASSTCASSGGRLGGERLGHVVRRAVDPQDRSDQRPALRPAAEGTNLIVNYVDQPGLWARSARCWVRPG</sequence>
<dbReference type="Pfam" id="PF19304">
    <property type="entry name" value="PGDH_inter"/>
    <property type="match status" value="1"/>
</dbReference>
<dbReference type="EMBL" id="JAOL01000014">
    <property type="protein sequence ID" value="EUA94143.1"/>
    <property type="molecule type" value="Genomic_DNA"/>
</dbReference>
<organism evidence="3 4">
    <name type="scientific">Mycobacterium ulcerans str. Harvey</name>
    <dbReference type="NCBI Taxonomy" id="1299332"/>
    <lineage>
        <taxon>Bacteria</taxon>
        <taxon>Bacillati</taxon>
        <taxon>Actinomycetota</taxon>
        <taxon>Actinomycetes</taxon>
        <taxon>Mycobacteriales</taxon>
        <taxon>Mycobacteriaceae</taxon>
        <taxon>Mycobacterium</taxon>
        <taxon>Mycobacterium ulcerans group</taxon>
    </lineage>
</organism>
<reference evidence="3 4" key="1">
    <citation type="submission" date="2014-01" db="EMBL/GenBank/DDBJ databases">
        <authorList>
            <person name="Dobos K."/>
            <person name="Lenaerts A."/>
            <person name="Ordway D."/>
            <person name="DeGroote M.A."/>
            <person name="Parker T."/>
            <person name="Sizemore C."/>
            <person name="Tallon L.J."/>
            <person name="Sadzewicz L.K."/>
            <person name="Sengamalay N."/>
            <person name="Fraser C.M."/>
            <person name="Hine E."/>
            <person name="Shefchek K.A."/>
            <person name="Das S.P."/>
            <person name="Tettelin H."/>
        </authorList>
    </citation>
    <scope>NUCLEOTIDE SEQUENCE [LARGE SCALE GENOMIC DNA]</scope>
    <source>
        <strain evidence="3 4">Harvey</strain>
    </source>
</reference>
<feature type="region of interest" description="Disordered" evidence="1">
    <location>
        <begin position="79"/>
        <end position="106"/>
    </location>
</feature>
<feature type="domain" description="D-3-phosphoglycerate dehydrogenase ASB" evidence="2">
    <location>
        <begin position="1"/>
        <end position="83"/>
    </location>
</feature>
<gene>
    <name evidence="3" type="ORF">I551_8587</name>
</gene>
<proteinExistence type="predicted"/>
<accession>A0ABN0RAF5</accession>
<comment type="caution">
    <text evidence="3">The sequence shown here is derived from an EMBL/GenBank/DDBJ whole genome shotgun (WGS) entry which is preliminary data.</text>
</comment>